<dbReference type="InterPro" id="IPR019821">
    <property type="entry name" value="Kinesin_motor_CS"/>
</dbReference>
<feature type="compositionally biased region" description="Low complexity" evidence="13">
    <location>
        <begin position="582"/>
        <end position="594"/>
    </location>
</feature>
<dbReference type="PANTHER" id="PTHR47969">
    <property type="entry name" value="CHROMOSOME-ASSOCIATED KINESIN KIF4A-RELATED"/>
    <property type="match status" value="1"/>
</dbReference>
<keyword evidence="3" id="KW-0853">WD repeat</keyword>
<feature type="region of interest" description="Disordered" evidence="13">
    <location>
        <begin position="1283"/>
        <end position="1302"/>
    </location>
</feature>
<gene>
    <name evidence="15" type="ORF">INT45_013258</name>
</gene>
<dbReference type="InterPro" id="IPR036961">
    <property type="entry name" value="Kinesin_motor_dom_sf"/>
</dbReference>
<protein>
    <recommendedName>
        <fullName evidence="14">Kinesin motor domain-containing protein</fullName>
    </recommendedName>
</protein>
<evidence type="ECO:0000256" key="7">
    <source>
        <dbReference type="ARBA" id="ARBA00022840"/>
    </source>
</evidence>
<reference evidence="15 16" key="1">
    <citation type="submission" date="2020-12" db="EMBL/GenBank/DDBJ databases">
        <title>Metabolic potential, ecology and presence of endohyphal bacteria is reflected in genomic diversity of Mucoromycotina.</title>
        <authorList>
            <person name="Muszewska A."/>
            <person name="Okrasinska A."/>
            <person name="Steczkiewicz K."/>
            <person name="Drgas O."/>
            <person name="Orlowska M."/>
            <person name="Perlinska-Lenart U."/>
            <person name="Aleksandrzak-Piekarczyk T."/>
            <person name="Szatraj K."/>
            <person name="Zielenkiewicz U."/>
            <person name="Pilsyk S."/>
            <person name="Malc E."/>
            <person name="Mieczkowski P."/>
            <person name="Kruszewska J.S."/>
            <person name="Biernat P."/>
            <person name="Pawlowska J."/>
        </authorList>
    </citation>
    <scope>NUCLEOTIDE SEQUENCE [LARGE SCALE GENOMIC DNA]</scope>
    <source>
        <strain evidence="15 16">CBS 142.35</strain>
    </source>
</reference>
<evidence type="ECO:0000259" key="14">
    <source>
        <dbReference type="PROSITE" id="PS50067"/>
    </source>
</evidence>
<feature type="coiled-coil region" evidence="12">
    <location>
        <begin position="766"/>
        <end position="811"/>
    </location>
</feature>
<evidence type="ECO:0000256" key="4">
    <source>
        <dbReference type="ARBA" id="ARBA00022701"/>
    </source>
</evidence>
<feature type="coiled-coil region" evidence="12">
    <location>
        <begin position="483"/>
        <end position="510"/>
    </location>
</feature>
<feature type="coiled-coil region" evidence="12">
    <location>
        <begin position="368"/>
        <end position="423"/>
    </location>
</feature>
<organism evidence="15 16">
    <name type="scientific">Circinella minor</name>
    <dbReference type="NCBI Taxonomy" id="1195481"/>
    <lineage>
        <taxon>Eukaryota</taxon>
        <taxon>Fungi</taxon>
        <taxon>Fungi incertae sedis</taxon>
        <taxon>Mucoromycota</taxon>
        <taxon>Mucoromycotina</taxon>
        <taxon>Mucoromycetes</taxon>
        <taxon>Mucorales</taxon>
        <taxon>Lichtheimiaceae</taxon>
        <taxon>Circinella</taxon>
    </lineage>
</organism>
<keyword evidence="2" id="KW-0963">Cytoplasm</keyword>
<comment type="similarity">
    <text evidence="11">Belongs to the TRAFAC class myosin-kinesin ATPase superfamily. Kinesin family.</text>
</comment>
<keyword evidence="4" id="KW-0493">Microtubule</keyword>
<dbReference type="PRINTS" id="PR00380">
    <property type="entry name" value="KINESINHEAVY"/>
</dbReference>
<feature type="region of interest" description="Disordered" evidence="13">
    <location>
        <begin position="1533"/>
        <end position="1552"/>
    </location>
</feature>
<dbReference type="GO" id="GO:0005524">
    <property type="term" value="F:ATP binding"/>
    <property type="evidence" value="ECO:0007669"/>
    <property type="project" value="UniProtKB-UniRule"/>
</dbReference>
<dbReference type="GO" id="GO:0005875">
    <property type="term" value="C:microtubule associated complex"/>
    <property type="evidence" value="ECO:0007669"/>
    <property type="project" value="TreeGrafter"/>
</dbReference>
<feature type="region of interest" description="Disordered" evidence="13">
    <location>
        <begin position="1117"/>
        <end position="1151"/>
    </location>
</feature>
<keyword evidence="16" id="KW-1185">Reference proteome</keyword>
<comment type="subcellular location">
    <subcellularLocation>
        <location evidence="1">Cytoplasm</location>
        <location evidence="1">Cytoskeleton</location>
    </subcellularLocation>
</comment>
<feature type="compositionally biased region" description="Basic residues" evidence="13">
    <location>
        <begin position="545"/>
        <end position="556"/>
    </location>
</feature>
<evidence type="ECO:0000256" key="5">
    <source>
        <dbReference type="ARBA" id="ARBA00022737"/>
    </source>
</evidence>
<dbReference type="FunFam" id="3.40.850.10:FF:000011">
    <property type="entry name" value="Kinesin family member 21A"/>
    <property type="match status" value="1"/>
</dbReference>
<dbReference type="CDD" id="cd01372">
    <property type="entry name" value="KISc_KIF4"/>
    <property type="match status" value="1"/>
</dbReference>
<dbReference type="GO" id="GO:0005874">
    <property type="term" value="C:microtubule"/>
    <property type="evidence" value="ECO:0007669"/>
    <property type="project" value="UniProtKB-KW"/>
</dbReference>
<accession>A0A8H7S550</accession>
<feature type="binding site" evidence="11">
    <location>
        <begin position="84"/>
        <end position="91"/>
    </location>
    <ligand>
        <name>ATP</name>
        <dbReference type="ChEBI" id="CHEBI:30616"/>
    </ligand>
</feature>
<feature type="compositionally biased region" description="Basic and acidic residues" evidence="13">
    <location>
        <begin position="462"/>
        <end position="473"/>
    </location>
</feature>
<feature type="compositionally biased region" description="Low complexity" evidence="13">
    <location>
        <begin position="1533"/>
        <end position="1544"/>
    </location>
</feature>
<evidence type="ECO:0000256" key="8">
    <source>
        <dbReference type="ARBA" id="ARBA00023054"/>
    </source>
</evidence>
<feature type="region of interest" description="Disordered" evidence="13">
    <location>
        <begin position="705"/>
        <end position="737"/>
    </location>
</feature>
<feature type="region of interest" description="Disordered" evidence="13">
    <location>
        <begin position="1352"/>
        <end position="1421"/>
    </location>
</feature>
<keyword evidence="8 12" id="KW-0175">Coiled coil</keyword>
<feature type="compositionally biased region" description="Polar residues" evidence="13">
    <location>
        <begin position="557"/>
        <end position="567"/>
    </location>
</feature>
<dbReference type="Pfam" id="PF00225">
    <property type="entry name" value="Kinesin"/>
    <property type="match status" value="1"/>
</dbReference>
<evidence type="ECO:0000313" key="16">
    <source>
        <dbReference type="Proteomes" id="UP000646827"/>
    </source>
</evidence>
<evidence type="ECO:0000313" key="15">
    <source>
        <dbReference type="EMBL" id="KAG2221922.1"/>
    </source>
</evidence>
<evidence type="ECO:0000256" key="12">
    <source>
        <dbReference type="SAM" id="Coils"/>
    </source>
</evidence>
<dbReference type="PROSITE" id="PS50067">
    <property type="entry name" value="KINESIN_MOTOR_2"/>
    <property type="match status" value="1"/>
</dbReference>
<keyword evidence="9 11" id="KW-0505">Motor protein</keyword>
<feature type="region of interest" description="Disordered" evidence="13">
    <location>
        <begin position="447"/>
        <end position="477"/>
    </location>
</feature>
<feature type="compositionally biased region" description="Gly residues" evidence="13">
    <location>
        <begin position="1376"/>
        <end position="1386"/>
    </location>
</feature>
<evidence type="ECO:0000256" key="3">
    <source>
        <dbReference type="ARBA" id="ARBA00022574"/>
    </source>
</evidence>
<sequence>MAATAVRVAIRARPLSQKEQLENCTECLSYVPNEPQILIGTDKSFTYDYVFDSNTIQSQVYSEAITPLLDKFMEGFNTTILAYGQTGSGKTYSMGTGLHNTTVREEEGIVPRSMVRLFESMEQRAQESPDFKYEILVSFLELYNEELVDLLNPNTIQRRKNNNNNNNNMSAEVSIREDIAGNIYWSGVREETCSSPEELLGYLAKGSLCRTTGSTDMNTVSSRSHAIFSVILKQQQREEDGSDKSFTSKFHFVDLAGSERLKRTNAQGDRAKEGIAINSGLLALGNVISALGDETRRATHVPYRDSKLTRLLQDSLGGNSQTLMLACVSPSDSNFMETLNTLKYANRARNIKNRVTINQDFAGSSIEINQLRSYIARLRMEIASLRASGATGDISTGGDSGENKALRAEIGRLRERLQDMSTNLIQVTSERDTLVMERDLGDFLNDASPTAPLSLSGQSVDDNNKSHHGEVKKQQTATSHPIIIQYQKQIHDLNNELQDTRDRLAFLENAQPMAMQAMMMASSSFQKSGVPSASMTLSTSTSQRRGTRRSRRRHQRVTPNSSNTTYTARVKTKHSARRPVLSQSSSTRVQRQRQAGVITPQYTLSIGDDEIRQEVKDSIAKARNEIQKGMQVLDLAKPLDDAARDWEEELKEFEEQEKSLYGEKDMQRTSSDEGNFTPARSPVEEDDNDLLGNALLDEIETLAVPAWDGPESERRKNEILVDDNSSSGDSATGPTRVENMLPENRKKTDTQLARMLHQIQSDIRVKEELVSHLEKSENEYTFMKRKYDDRMSQLQEQLILLQRERDQAVTRTRSRITSKSEVTVQMKEKQHLIEIRHAYEAKMKHLLSQIQELKRKYSQTTMTMQATRNQNETLLRSLRVNVETLKVEKKRMIKRMKQEADRVREQSTLQDRKIQQLQRLNAEANMQRRRLERQHEQQRMTLKRRDEEVLMNNQQLKQLTNVLKKAVREGGVLDERLLGKVTHIVGGSFAFIARRANRVNDRKAMRKRLNKIPVDVRVMRKKQLLDTALYQFIQGKQAVVEMEQLLFRRERLAAEKLELIDERRHIYLAEKENAEATGQPMDTLALDFTDERIDLISAEISYLTARVRALQSEAAGDAIASSDGSETGSIASGGSGGSTTGQLQQHHHQLQQQRAAIEKRVAFADDIINESMTPRRNDDGDGWADMDAFEEQYSVPASAAPETAYDVLSKLIKTLELDEAKGISEGLVEDIMNLRMSDTSRQVTIQNLEKTVHDLRRTLIVMKRAAITTTVENERRIRKLEEKSIHTSGRRGSRQQSIMGDDDSAIDVKIEEYINSGNTIFDKIYEDGIRGVVSTPEPQLIDSRRSSIASFGGTNDEVLLPPPSPITSPTYVTGSSNGGGGGGGGSKRNSLNGGVRPPVSLTDKGNRHAPTREATPSPDRFLNMIQRRLSWQQRMANGSESPIPFVMANPSEFARYSTDRESSTPSPIRNNHIRRSSMQSDHSSSQHSSSQHSSSQTGSLRKRAYSLQQPPVPQRRRSSLRELSMYQQQLQHNNNNNNINNNNGNGNGNGNEYYYDPQQSPSAQPVATMSYQQRFQQPPRPNIGPVVSASSIAMERAHSAGNVFDRLSQTPTRASRAKMAYRYSSGSMEELRQQWEAERASSALSGSYQLPQE</sequence>
<dbReference type="PANTHER" id="PTHR47969:SF15">
    <property type="entry name" value="CHROMOSOME-ASSOCIATED KINESIN KIF4A-RELATED"/>
    <property type="match status" value="1"/>
</dbReference>
<dbReference type="GO" id="GO:0051231">
    <property type="term" value="P:spindle elongation"/>
    <property type="evidence" value="ECO:0007669"/>
    <property type="project" value="TreeGrafter"/>
</dbReference>
<dbReference type="PROSITE" id="PS00411">
    <property type="entry name" value="KINESIN_MOTOR_1"/>
    <property type="match status" value="1"/>
</dbReference>
<evidence type="ECO:0000256" key="2">
    <source>
        <dbReference type="ARBA" id="ARBA00022490"/>
    </source>
</evidence>
<dbReference type="Pfam" id="PF25764">
    <property type="entry name" value="KIF21A_4th"/>
    <property type="match status" value="1"/>
</dbReference>
<evidence type="ECO:0000256" key="1">
    <source>
        <dbReference type="ARBA" id="ARBA00004245"/>
    </source>
</evidence>
<keyword evidence="6 11" id="KW-0547">Nucleotide-binding</keyword>
<keyword evidence="10" id="KW-0206">Cytoskeleton</keyword>
<evidence type="ECO:0000256" key="6">
    <source>
        <dbReference type="ARBA" id="ARBA00022741"/>
    </source>
</evidence>
<evidence type="ECO:0000256" key="9">
    <source>
        <dbReference type="ARBA" id="ARBA00023175"/>
    </source>
</evidence>
<dbReference type="Proteomes" id="UP000646827">
    <property type="component" value="Unassembled WGS sequence"/>
</dbReference>
<dbReference type="InterPro" id="IPR001752">
    <property type="entry name" value="Kinesin_motor_dom"/>
</dbReference>
<dbReference type="InterPro" id="IPR027640">
    <property type="entry name" value="Kinesin-like_fam"/>
</dbReference>
<keyword evidence="5" id="KW-0677">Repeat</keyword>
<comment type="caution">
    <text evidence="15">The sequence shown here is derived from an EMBL/GenBank/DDBJ whole genome shotgun (WGS) entry which is preliminary data.</text>
</comment>
<dbReference type="GO" id="GO:0008017">
    <property type="term" value="F:microtubule binding"/>
    <property type="evidence" value="ECO:0007669"/>
    <property type="project" value="InterPro"/>
</dbReference>
<feature type="compositionally biased region" description="Low complexity" evidence="13">
    <location>
        <begin position="1476"/>
        <end position="1496"/>
    </location>
</feature>
<dbReference type="GO" id="GO:0007018">
    <property type="term" value="P:microtubule-based movement"/>
    <property type="evidence" value="ECO:0007669"/>
    <property type="project" value="InterPro"/>
</dbReference>
<dbReference type="GO" id="GO:0003777">
    <property type="term" value="F:microtubule motor activity"/>
    <property type="evidence" value="ECO:0007669"/>
    <property type="project" value="InterPro"/>
</dbReference>
<proteinExistence type="inferred from homology"/>
<evidence type="ECO:0000256" key="10">
    <source>
        <dbReference type="ARBA" id="ARBA00023212"/>
    </source>
</evidence>
<dbReference type="InterPro" id="IPR027417">
    <property type="entry name" value="P-loop_NTPase"/>
</dbReference>
<evidence type="ECO:0000256" key="13">
    <source>
        <dbReference type="SAM" id="MobiDB-lite"/>
    </source>
</evidence>
<dbReference type="SMART" id="SM00129">
    <property type="entry name" value="KISc"/>
    <property type="match status" value="1"/>
</dbReference>
<feature type="compositionally biased region" description="Low complexity" evidence="13">
    <location>
        <begin position="1117"/>
        <end position="1126"/>
    </location>
</feature>
<feature type="compositionally biased region" description="Basic and acidic residues" evidence="13">
    <location>
        <begin position="656"/>
        <end position="671"/>
    </location>
</feature>
<evidence type="ECO:0000256" key="11">
    <source>
        <dbReference type="PROSITE-ProRule" id="PRU00283"/>
    </source>
</evidence>
<keyword evidence="7 11" id="KW-0067">ATP-binding</keyword>
<dbReference type="OrthoDB" id="3176171at2759"/>
<feature type="coiled-coil region" evidence="12">
    <location>
        <begin position="836"/>
        <end position="948"/>
    </location>
</feature>
<feature type="domain" description="Kinesin motor" evidence="14">
    <location>
        <begin position="5"/>
        <end position="351"/>
    </location>
</feature>
<dbReference type="Gene3D" id="3.40.850.10">
    <property type="entry name" value="Kinesin motor domain"/>
    <property type="match status" value="1"/>
</dbReference>
<feature type="region of interest" description="Disordered" evidence="13">
    <location>
        <begin position="1456"/>
        <end position="1519"/>
    </location>
</feature>
<feature type="compositionally biased region" description="Polar residues" evidence="13">
    <location>
        <begin position="723"/>
        <end position="733"/>
    </location>
</feature>
<feature type="region of interest" description="Disordered" evidence="13">
    <location>
        <begin position="525"/>
        <end position="594"/>
    </location>
</feature>
<feature type="region of interest" description="Disordered" evidence="13">
    <location>
        <begin position="653"/>
        <end position="687"/>
    </location>
</feature>
<dbReference type="EMBL" id="JAEPRB010000096">
    <property type="protein sequence ID" value="KAG2221922.1"/>
    <property type="molecule type" value="Genomic_DNA"/>
</dbReference>
<dbReference type="SUPFAM" id="SSF52540">
    <property type="entry name" value="P-loop containing nucleoside triphosphate hydrolases"/>
    <property type="match status" value="1"/>
</dbReference>
<name>A0A8H7S550_9FUNG</name>
<feature type="compositionally biased region" description="Polar residues" evidence="13">
    <location>
        <begin position="447"/>
        <end position="461"/>
    </location>
</feature>
<dbReference type="GO" id="GO:0007052">
    <property type="term" value="P:mitotic spindle organization"/>
    <property type="evidence" value="ECO:0007669"/>
    <property type="project" value="TreeGrafter"/>
</dbReference>
<feature type="compositionally biased region" description="Polar residues" evidence="13">
    <location>
        <begin position="525"/>
        <end position="535"/>
    </location>
</feature>